<name>A0A0B7BHZ6_9EUPU</name>
<dbReference type="AlphaFoldDB" id="A0A0B7BHZ6"/>
<accession>A0A0B7BHZ6</accession>
<reference evidence="1" key="1">
    <citation type="submission" date="2014-12" db="EMBL/GenBank/DDBJ databases">
        <title>Insight into the proteome of Arion vulgaris.</title>
        <authorList>
            <person name="Aradska J."/>
            <person name="Bulat T."/>
            <person name="Smidak R."/>
            <person name="Sarate P."/>
            <person name="Gangsoo J."/>
            <person name="Sialana F."/>
            <person name="Bilban M."/>
            <person name="Lubec G."/>
        </authorList>
    </citation>
    <scope>NUCLEOTIDE SEQUENCE</scope>
    <source>
        <tissue evidence="1">Skin</tissue>
    </source>
</reference>
<proteinExistence type="predicted"/>
<dbReference type="EMBL" id="HACG01044945">
    <property type="protein sequence ID" value="CEK91810.1"/>
    <property type="molecule type" value="Transcribed_RNA"/>
</dbReference>
<sequence>MFFVYQLAHTICEFSEVDELDELKAPILNVWRCQLHKTHSQNKLDGVSKNVFIKRQSNKVKNQRLLIWERSATTFILDQQPIFLKFH</sequence>
<protein>
    <submittedName>
        <fullName evidence="1">Uncharacterized protein</fullName>
    </submittedName>
</protein>
<evidence type="ECO:0000313" key="1">
    <source>
        <dbReference type="EMBL" id="CEK91810.1"/>
    </source>
</evidence>
<gene>
    <name evidence="1" type="primary">ORF184990</name>
</gene>
<organism evidence="1">
    <name type="scientific">Arion vulgaris</name>
    <dbReference type="NCBI Taxonomy" id="1028688"/>
    <lineage>
        <taxon>Eukaryota</taxon>
        <taxon>Metazoa</taxon>
        <taxon>Spiralia</taxon>
        <taxon>Lophotrochozoa</taxon>
        <taxon>Mollusca</taxon>
        <taxon>Gastropoda</taxon>
        <taxon>Heterobranchia</taxon>
        <taxon>Euthyneura</taxon>
        <taxon>Panpulmonata</taxon>
        <taxon>Eupulmonata</taxon>
        <taxon>Stylommatophora</taxon>
        <taxon>Helicina</taxon>
        <taxon>Arionoidea</taxon>
        <taxon>Arionidae</taxon>
        <taxon>Arion</taxon>
    </lineage>
</organism>